<name>A0ABW4XF73_9ACTN</name>
<feature type="transmembrane region" description="Helical" evidence="2">
    <location>
        <begin position="157"/>
        <end position="175"/>
    </location>
</feature>
<feature type="compositionally biased region" description="Acidic residues" evidence="1">
    <location>
        <begin position="12"/>
        <end position="21"/>
    </location>
</feature>
<comment type="caution">
    <text evidence="3">The sequence shown here is derived from an EMBL/GenBank/DDBJ whole genome shotgun (WGS) entry which is preliminary data.</text>
</comment>
<keyword evidence="2" id="KW-0812">Transmembrane</keyword>
<dbReference type="RefSeq" id="WP_376878938.1">
    <property type="nucleotide sequence ID" value="NZ_JBHUHP010000019.1"/>
</dbReference>
<reference evidence="4" key="1">
    <citation type="journal article" date="2019" name="Int. J. Syst. Evol. Microbiol.">
        <title>The Global Catalogue of Microorganisms (GCM) 10K type strain sequencing project: providing services to taxonomists for standard genome sequencing and annotation.</title>
        <authorList>
            <consortium name="The Broad Institute Genomics Platform"/>
            <consortium name="The Broad Institute Genome Sequencing Center for Infectious Disease"/>
            <person name="Wu L."/>
            <person name="Ma J."/>
        </authorList>
    </citation>
    <scope>NUCLEOTIDE SEQUENCE [LARGE SCALE GENOMIC DNA]</scope>
    <source>
        <strain evidence="4">JCM 3338</strain>
    </source>
</reference>
<feature type="transmembrane region" description="Helical" evidence="2">
    <location>
        <begin position="84"/>
        <end position="107"/>
    </location>
</feature>
<dbReference type="Proteomes" id="UP001597402">
    <property type="component" value="Unassembled WGS sequence"/>
</dbReference>
<organism evidence="3 4">
    <name type="scientific">Blastococcus deserti</name>
    <dbReference type="NCBI Taxonomy" id="2259033"/>
    <lineage>
        <taxon>Bacteria</taxon>
        <taxon>Bacillati</taxon>
        <taxon>Actinomycetota</taxon>
        <taxon>Actinomycetes</taxon>
        <taxon>Geodermatophilales</taxon>
        <taxon>Geodermatophilaceae</taxon>
        <taxon>Blastococcus</taxon>
    </lineage>
</organism>
<evidence type="ECO:0000256" key="1">
    <source>
        <dbReference type="SAM" id="MobiDB-lite"/>
    </source>
</evidence>
<evidence type="ECO:0000313" key="4">
    <source>
        <dbReference type="Proteomes" id="UP001597402"/>
    </source>
</evidence>
<keyword evidence="2" id="KW-1133">Transmembrane helix</keyword>
<keyword evidence="4" id="KW-1185">Reference proteome</keyword>
<accession>A0ABW4XF73</accession>
<feature type="region of interest" description="Disordered" evidence="1">
    <location>
        <begin position="1"/>
        <end position="33"/>
    </location>
</feature>
<proteinExistence type="predicted"/>
<evidence type="ECO:0000256" key="2">
    <source>
        <dbReference type="SAM" id="Phobius"/>
    </source>
</evidence>
<gene>
    <name evidence="3" type="ORF">ACFSHS_17805</name>
</gene>
<keyword evidence="2" id="KW-0472">Membrane</keyword>
<sequence>MRSPEPHRSRDEEVDVSAEGESDTRSSIPVDPRDQLVLDEARRSIDQQKKDLEGLRTRATATIGFSTIAASVIGGLSLRGASNLTAWTWGAFACLVMVALLSVYILLPRTLTLVMDGKVMDSWIDKGDDISHMMRSTSLGYDAEYTKNDVLLRRMHSTYAASILVVLVEVTLLFIDLARR</sequence>
<dbReference type="EMBL" id="JBHUHP010000019">
    <property type="protein sequence ID" value="MFD2093416.1"/>
    <property type="molecule type" value="Genomic_DNA"/>
</dbReference>
<protein>
    <submittedName>
        <fullName evidence="3">Uncharacterized protein</fullName>
    </submittedName>
</protein>
<feature type="compositionally biased region" description="Basic and acidic residues" evidence="1">
    <location>
        <begin position="1"/>
        <end position="11"/>
    </location>
</feature>
<feature type="transmembrane region" description="Helical" evidence="2">
    <location>
        <begin position="59"/>
        <end position="78"/>
    </location>
</feature>
<evidence type="ECO:0000313" key="3">
    <source>
        <dbReference type="EMBL" id="MFD2093416.1"/>
    </source>
</evidence>